<dbReference type="KEGG" id="bayd:BSPP4475_14325"/>
<reference evidence="2" key="1">
    <citation type="submission" date="2023-07" db="EMBL/GenBank/DDBJ databases">
        <authorList>
            <person name="Ivanov I."/>
            <person name="Teneva D."/>
            <person name="Stoikov I."/>
        </authorList>
    </citation>
    <scope>NUCLEOTIDE SEQUENCE</scope>
    <source>
        <strain evidence="2">4475</strain>
    </source>
</reference>
<proteinExistence type="predicted"/>
<gene>
    <name evidence="2" type="ORF">BSPP4475_14325</name>
</gene>
<keyword evidence="1" id="KW-1133">Transmembrane helix</keyword>
<dbReference type="Pfam" id="PF07098">
    <property type="entry name" value="DUF1360"/>
    <property type="match status" value="1"/>
</dbReference>
<sequence>MEGVSWLDLAILVLASFRLTHLIVFDEITAFLRAPFFTEKYETDAAGQLIRHIEFHGEGLRRWLGMLLSCHWCVGIWAAAAVVALYVYVPAAFPLLLLLAVAGAAAVIETKLYTG</sequence>
<feature type="transmembrane region" description="Helical" evidence="1">
    <location>
        <begin position="6"/>
        <end position="25"/>
    </location>
</feature>
<dbReference type="EMBL" id="OY569118">
    <property type="protein sequence ID" value="CAJ1003492.1"/>
    <property type="molecule type" value="Genomic_DNA"/>
</dbReference>
<evidence type="ECO:0000256" key="1">
    <source>
        <dbReference type="SAM" id="Phobius"/>
    </source>
</evidence>
<dbReference type="InterPro" id="IPR010773">
    <property type="entry name" value="Mycophage_PG1_Gp7"/>
</dbReference>
<dbReference type="AlphaFoldDB" id="A0AA48MAY2"/>
<protein>
    <submittedName>
        <fullName evidence="2">Sporulation protein</fullName>
    </submittedName>
</protein>
<dbReference type="Proteomes" id="UP001189619">
    <property type="component" value="Chromosome"/>
</dbReference>
<evidence type="ECO:0000313" key="3">
    <source>
        <dbReference type="Proteomes" id="UP001189619"/>
    </source>
</evidence>
<organism evidence="2 3">
    <name type="scientific">Brevibacillus aydinogluensis</name>
    <dbReference type="NCBI Taxonomy" id="927786"/>
    <lineage>
        <taxon>Bacteria</taxon>
        <taxon>Bacillati</taxon>
        <taxon>Bacillota</taxon>
        <taxon>Bacilli</taxon>
        <taxon>Bacillales</taxon>
        <taxon>Paenibacillaceae</taxon>
        <taxon>Brevibacillus</taxon>
    </lineage>
</organism>
<name>A0AA48MAY2_9BACL</name>
<dbReference type="RefSeq" id="WP_304414506.1">
    <property type="nucleotide sequence ID" value="NZ_JAUSVZ010000001.1"/>
</dbReference>
<keyword evidence="3" id="KW-1185">Reference proteome</keyword>
<keyword evidence="1" id="KW-0812">Transmembrane</keyword>
<evidence type="ECO:0000313" key="2">
    <source>
        <dbReference type="EMBL" id="CAJ1003492.1"/>
    </source>
</evidence>
<feature type="transmembrane region" description="Helical" evidence="1">
    <location>
        <begin position="95"/>
        <end position="114"/>
    </location>
</feature>
<accession>A0AA48MAY2</accession>
<feature type="transmembrane region" description="Helical" evidence="1">
    <location>
        <begin position="63"/>
        <end position="89"/>
    </location>
</feature>
<keyword evidence="1" id="KW-0472">Membrane</keyword>